<dbReference type="GO" id="GO:0003677">
    <property type="term" value="F:DNA binding"/>
    <property type="evidence" value="ECO:0007669"/>
    <property type="project" value="UniProtKB-KW"/>
</dbReference>
<keyword evidence="3" id="KW-1185">Reference proteome</keyword>
<dbReference type="PANTHER" id="PTHR39168">
    <property type="entry name" value="TRANSCRIPTIONAL REGULATOR-RELATED"/>
    <property type="match status" value="1"/>
</dbReference>
<dbReference type="SMART" id="SM00418">
    <property type="entry name" value="HTH_ARSR"/>
    <property type="match status" value="1"/>
</dbReference>
<dbReference type="NCBIfam" id="NF033788">
    <property type="entry name" value="HTH_metalloreg"/>
    <property type="match status" value="1"/>
</dbReference>
<name>A0A8J7GL70_9ACTN</name>
<dbReference type="Pfam" id="PF01022">
    <property type="entry name" value="HTH_5"/>
    <property type="match status" value="1"/>
</dbReference>
<dbReference type="EMBL" id="JADOUF010000001">
    <property type="protein sequence ID" value="MBG6141669.1"/>
    <property type="molecule type" value="Genomic_DNA"/>
</dbReference>
<dbReference type="PROSITE" id="PS50987">
    <property type="entry name" value="HTH_ARSR_2"/>
    <property type="match status" value="1"/>
</dbReference>
<protein>
    <submittedName>
        <fullName evidence="2">DNA-binding transcriptional ArsR family regulator</fullName>
    </submittedName>
</protein>
<dbReference type="Gene3D" id="1.10.10.10">
    <property type="entry name" value="Winged helix-like DNA-binding domain superfamily/Winged helix DNA-binding domain"/>
    <property type="match status" value="1"/>
</dbReference>
<sequence>MLLTAETHLDAMTRIGRALADETRCRILVELAAAPAYPSELADRLGESRSKISNHLSCLRGCGLVVAAWEGRRVRYEISDPRLAHALGDLLGVVLAVEPHPETVDSTHADREAR</sequence>
<dbReference type="GO" id="GO:0010288">
    <property type="term" value="P:response to lead ion"/>
    <property type="evidence" value="ECO:0007669"/>
    <property type="project" value="TreeGrafter"/>
</dbReference>
<dbReference type="AlphaFoldDB" id="A0A8J7GL70"/>
<dbReference type="Proteomes" id="UP000622552">
    <property type="component" value="Unassembled WGS sequence"/>
</dbReference>
<keyword evidence="2" id="KW-0238">DNA-binding</keyword>
<dbReference type="InterPro" id="IPR052543">
    <property type="entry name" value="HTH_Metal-responsive_Reg"/>
</dbReference>
<dbReference type="CDD" id="cd00090">
    <property type="entry name" value="HTH_ARSR"/>
    <property type="match status" value="1"/>
</dbReference>
<proteinExistence type="predicted"/>
<dbReference type="GO" id="GO:0032791">
    <property type="term" value="F:lead ion binding"/>
    <property type="evidence" value="ECO:0007669"/>
    <property type="project" value="TreeGrafter"/>
</dbReference>
<dbReference type="InterPro" id="IPR011991">
    <property type="entry name" value="ArsR-like_HTH"/>
</dbReference>
<dbReference type="PANTHER" id="PTHR39168:SF2">
    <property type="entry name" value="HTH-TYPE TRANSCRIPTIONAL REGULATOR CMTR"/>
    <property type="match status" value="1"/>
</dbReference>
<evidence type="ECO:0000313" key="2">
    <source>
        <dbReference type="EMBL" id="MBG6141669.1"/>
    </source>
</evidence>
<dbReference type="GO" id="GO:0003700">
    <property type="term" value="F:DNA-binding transcription factor activity"/>
    <property type="evidence" value="ECO:0007669"/>
    <property type="project" value="InterPro"/>
</dbReference>
<gene>
    <name evidence="2" type="ORF">IW245_007863</name>
</gene>
<dbReference type="InterPro" id="IPR036390">
    <property type="entry name" value="WH_DNA-bd_sf"/>
</dbReference>
<evidence type="ECO:0000259" key="1">
    <source>
        <dbReference type="PROSITE" id="PS50987"/>
    </source>
</evidence>
<dbReference type="GO" id="GO:0046686">
    <property type="term" value="P:response to cadmium ion"/>
    <property type="evidence" value="ECO:0007669"/>
    <property type="project" value="TreeGrafter"/>
</dbReference>
<reference evidence="2" key="1">
    <citation type="submission" date="2020-11" db="EMBL/GenBank/DDBJ databases">
        <title>Sequencing the genomes of 1000 actinobacteria strains.</title>
        <authorList>
            <person name="Klenk H.-P."/>
        </authorList>
    </citation>
    <scope>NUCLEOTIDE SEQUENCE</scope>
    <source>
        <strain evidence="2">DSM 45356</strain>
    </source>
</reference>
<organism evidence="2 3">
    <name type="scientific">Longispora fulva</name>
    <dbReference type="NCBI Taxonomy" id="619741"/>
    <lineage>
        <taxon>Bacteria</taxon>
        <taxon>Bacillati</taxon>
        <taxon>Actinomycetota</taxon>
        <taxon>Actinomycetes</taxon>
        <taxon>Micromonosporales</taxon>
        <taxon>Micromonosporaceae</taxon>
        <taxon>Longispora</taxon>
    </lineage>
</organism>
<evidence type="ECO:0000313" key="3">
    <source>
        <dbReference type="Proteomes" id="UP000622552"/>
    </source>
</evidence>
<feature type="domain" description="HTH arsR-type" evidence="1">
    <location>
        <begin position="4"/>
        <end position="98"/>
    </location>
</feature>
<dbReference type="InterPro" id="IPR001845">
    <property type="entry name" value="HTH_ArsR_DNA-bd_dom"/>
</dbReference>
<dbReference type="InterPro" id="IPR036388">
    <property type="entry name" value="WH-like_DNA-bd_sf"/>
</dbReference>
<accession>A0A8J7GL70</accession>
<dbReference type="SUPFAM" id="SSF46785">
    <property type="entry name" value="Winged helix' DNA-binding domain"/>
    <property type="match status" value="1"/>
</dbReference>
<dbReference type="GO" id="GO:0097063">
    <property type="term" value="F:cadmium ion sensor activity"/>
    <property type="evidence" value="ECO:0007669"/>
    <property type="project" value="TreeGrafter"/>
</dbReference>
<dbReference type="PRINTS" id="PR00778">
    <property type="entry name" value="HTHARSR"/>
</dbReference>
<comment type="caution">
    <text evidence="2">The sequence shown here is derived from an EMBL/GenBank/DDBJ whole genome shotgun (WGS) entry which is preliminary data.</text>
</comment>